<dbReference type="EMBL" id="DAAWYJ010000033">
    <property type="protein sequence ID" value="HAG0017531.1"/>
    <property type="molecule type" value="Genomic_DNA"/>
</dbReference>
<dbReference type="InterPro" id="IPR036286">
    <property type="entry name" value="LexA/Signal_pep-like_sf"/>
</dbReference>
<dbReference type="AlphaFoldDB" id="A0A756I384"/>
<protein>
    <submittedName>
        <fullName evidence="2">LexA family transcriptional repressor</fullName>
    </submittedName>
</protein>
<reference evidence="2" key="2">
    <citation type="submission" date="2020-02" db="EMBL/GenBank/DDBJ databases">
        <authorList>
            <consortium name="NCBI Pathogen Detection Project"/>
        </authorList>
    </citation>
    <scope>NUCLEOTIDE SEQUENCE</scope>
    <source>
        <strain evidence="2">MA.CK_00/00002125</strain>
    </source>
</reference>
<gene>
    <name evidence="2" type="ORF">G8O67_004917</name>
</gene>
<dbReference type="Pfam" id="PF00717">
    <property type="entry name" value="Peptidase_S24"/>
    <property type="match status" value="1"/>
</dbReference>
<name>A0A756I384_SALER</name>
<comment type="caution">
    <text evidence="2">The sequence shown here is derived from an EMBL/GenBank/DDBJ whole genome shotgun (WGS) entry which is preliminary data.</text>
</comment>
<dbReference type="PANTHER" id="PTHR33516:SF2">
    <property type="entry name" value="LEXA REPRESSOR-RELATED"/>
    <property type="match status" value="1"/>
</dbReference>
<feature type="domain" description="Peptidase S24/S26A/S26B/S26C" evidence="1">
    <location>
        <begin position="93"/>
        <end position="214"/>
    </location>
</feature>
<organism evidence="2">
    <name type="scientific">Salmonella enterica</name>
    <name type="common">Salmonella choleraesuis</name>
    <dbReference type="NCBI Taxonomy" id="28901"/>
    <lineage>
        <taxon>Bacteria</taxon>
        <taxon>Pseudomonadati</taxon>
        <taxon>Pseudomonadota</taxon>
        <taxon>Gammaproteobacteria</taxon>
        <taxon>Enterobacterales</taxon>
        <taxon>Enterobacteriaceae</taxon>
        <taxon>Salmonella</taxon>
    </lineage>
</organism>
<sequence length="221" mass="24965">MDKYEKRRQRLIQIRDEMCDGKAVNVARKISREPSYVSRMLYEEGKNGKKRIADDMVDIIENAFDLPPGWMDGINVDQDLSYAGRYKKREKYPLISWVSAGAWCYADEPYSLSDISEWYESETTVCGHGFWLRVEGDSMTAPTGLSIPEGTLVLFDTGREPDNGNLVIAKLEDSNEATFKKLIIDGGQRYLKGLNPAWPLVPINGNCVIIAVAVQTMMKLV</sequence>
<proteinExistence type="predicted"/>
<dbReference type="InterPro" id="IPR015927">
    <property type="entry name" value="Peptidase_S24_S26A/B/C"/>
</dbReference>
<evidence type="ECO:0000259" key="1">
    <source>
        <dbReference type="Pfam" id="PF00717"/>
    </source>
</evidence>
<accession>A0A756I384</accession>
<dbReference type="InterPro" id="IPR039418">
    <property type="entry name" value="LexA-like"/>
</dbReference>
<evidence type="ECO:0000313" key="2">
    <source>
        <dbReference type="EMBL" id="HAG0017531.1"/>
    </source>
</evidence>
<reference evidence="2" key="1">
    <citation type="journal article" date="2018" name="Genome Biol.">
        <title>SKESA: strategic k-mer extension for scrupulous assemblies.</title>
        <authorList>
            <person name="Souvorov A."/>
            <person name="Agarwala R."/>
            <person name="Lipman D.J."/>
        </authorList>
    </citation>
    <scope>NUCLEOTIDE SEQUENCE</scope>
    <source>
        <strain evidence="2">MA.CK_00/00002125</strain>
    </source>
</reference>
<dbReference type="InterPro" id="IPR050077">
    <property type="entry name" value="LexA_repressor"/>
</dbReference>
<dbReference type="PANTHER" id="PTHR33516">
    <property type="entry name" value="LEXA REPRESSOR"/>
    <property type="match status" value="1"/>
</dbReference>
<dbReference type="SUPFAM" id="SSF51306">
    <property type="entry name" value="LexA/Signal peptidase"/>
    <property type="match status" value="1"/>
</dbReference>
<dbReference type="CDD" id="cd06529">
    <property type="entry name" value="S24_LexA-like"/>
    <property type="match status" value="1"/>
</dbReference>
<dbReference type="Gene3D" id="2.10.109.10">
    <property type="entry name" value="Umud Fragment, subunit A"/>
    <property type="match status" value="1"/>
</dbReference>